<keyword evidence="3" id="KW-1185">Reference proteome</keyword>
<protein>
    <submittedName>
        <fullName evidence="2">Methyltransferase domain-containing protein</fullName>
    </submittedName>
</protein>
<feature type="domain" description="Methyltransferase type 11" evidence="1">
    <location>
        <begin position="38"/>
        <end position="106"/>
    </location>
</feature>
<dbReference type="Proteomes" id="UP000440694">
    <property type="component" value="Unassembled WGS sequence"/>
</dbReference>
<name>A0A6I3KFZ5_9HYPH</name>
<dbReference type="AlphaFoldDB" id="A0A6I3KFZ5"/>
<evidence type="ECO:0000313" key="3">
    <source>
        <dbReference type="Proteomes" id="UP000440694"/>
    </source>
</evidence>
<evidence type="ECO:0000313" key="2">
    <source>
        <dbReference type="EMBL" id="MTD94545.1"/>
    </source>
</evidence>
<keyword evidence="2" id="KW-0489">Methyltransferase</keyword>
<dbReference type="InterPro" id="IPR013216">
    <property type="entry name" value="Methyltransf_11"/>
</dbReference>
<dbReference type="GO" id="GO:0032259">
    <property type="term" value="P:methylation"/>
    <property type="evidence" value="ECO:0007669"/>
    <property type="project" value="UniProtKB-KW"/>
</dbReference>
<gene>
    <name evidence="2" type="ORF">GIW81_09400</name>
</gene>
<reference evidence="2 3" key="1">
    <citation type="submission" date="2019-11" db="EMBL/GenBank/DDBJ databases">
        <title>Identification of a novel strain.</title>
        <authorList>
            <person name="Xu Q."/>
            <person name="Wang G."/>
        </authorList>
    </citation>
    <scope>NUCLEOTIDE SEQUENCE [LARGE SCALE GENOMIC DNA]</scope>
    <source>
        <strain evidence="3">xq</strain>
    </source>
</reference>
<dbReference type="InterPro" id="IPR029063">
    <property type="entry name" value="SAM-dependent_MTases_sf"/>
</dbReference>
<accession>A0A6I3KFZ5</accession>
<dbReference type="CDD" id="cd02440">
    <property type="entry name" value="AdoMet_MTases"/>
    <property type="match status" value="1"/>
</dbReference>
<sequence length="200" mass="22748">MQRLKGLVEVVIAEKGACKIIDIGGTVGFWETWEHLLDFSKVTIDCVNVAPADATGHLPIRMLVGDARDLTFAADNAYDVAFSNSVIEHVGLWQDMERMAAEVRRVAPRYLVQTPYFWFPVEPHARSPLIHWLPESWKYRIVMHRKCGFWERQDSVAGAVRTVQSAIMLDIRQMRALFPDADLHKERFCGLIKSLVAVKG</sequence>
<dbReference type="Gene3D" id="3.40.50.150">
    <property type="entry name" value="Vaccinia Virus protein VP39"/>
    <property type="match status" value="1"/>
</dbReference>
<evidence type="ECO:0000259" key="1">
    <source>
        <dbReference type="Pfam" id="PF08241"/>
    </source>
</evidence>
<dbReference type="GO" id="GO:0008757">
    <property type="term" value="F:S-adenosylmethionine-dependent methyltransferase activity"/>
    <property type="evidence" value="ECO:0007669"/>
    <property type="project" value="InterPro"/>
</dbReference>
<dbReference type="Pfam" id="PF08241">
    <property type="entry name" value="Methyltransf_11"/>
    <property type="match status" value="1"/>
</dbReference>
<dbReference type="SUPFAM" id="SSF53335">
    <property type="entry name" value="S-adenosyl-L-methionine-dependent methyltransferases"/>
    <property type="match status" value="1"/>
</dbReference>
<keyword evidence="2" id="KW-0808">Transferase</keyword>
<proteinExistence type="predicted"/>
<comment type="caution">
    <text evidence="2">The sequence shown here is derived from an EMBL/GenBank/DDBJ whole genome shotgun (WGS) entry which is preliminary data.</text>
</comment>
<organism evidence="2 3">
    <name type="scientific">Hyphomicrobium album</name>
    <dbReference type="NCBI Taxonomy" id="2665159"/>
    <lineage>
        <taxon>Bacteria</taxon>
        <taxon>Pseudomonadati</taxon>
        <taxon>Pseudomonadota</taxon>
        <taxon>Alphaproteobacteria</taxon>
        <taxon>Hyphomicrobiales</taxon>
        <taxon>Hyphomicrobiaceae</taxon>
        <taxon>Hyphomicrobium</taxon>
    </lineage>
</organism>
<dbReference type="EMBL" id="WMBQ01000001">
    <property type="protein sequence ID" value="MTD94545.1"/>
    <property type="molecule type" value="Genomic_DNA"/>
</dbReference>